<keyword evidence="3" id="KW-1185">Reference proteome</keyword>
<reference evidence="3" key="1">
    <citation type="journal article" date="2016" name="Proc. Natl. Acad. Sci. U.S.A.">
        <title>Comparative genomics of biotechnologically important yeasts.</title>
        <authorList>
            <person name="Riley R."/>
            <person name="Haridas S."/>
            <person name="Wolfe K.H."/>
            <person name="Lopes M.R."/>
            <person name="Hittinger C.T."/>
            <person name="Goeker M."/>
            <person name="Salamov A.A."/>
            <person name="Wisecaver J.H."/>
            <person name="Long T.M."/>
            <person name="Calvey C.H."/>
            <person name="Aerts A.L."/>
            <person name="Barry K.W."/>
            <person name="Choi C."/>
            <person name="Clum A."/>
            <person name="Coughlan A.Y."/>
            <person name="Deshpande S."/>
            <person name="Douglass A.P."/>
            <person name="Hanson S.J."/>
            <person name="Klenk H.-P."/>
            <person name="LaButti K.M."/>
            <person name="Lapidus A."/>
            <person name="Lindquist E.A."/>
            <person name="Lipzen A.M."/>
            <person name="Meier-Kolthoff J.P."/>
            <person name="Ohm R.A."/>
            <person name="Otillar R.P."/>
            <person name="Pangilinan J.L."/>
            <person name="Peng Y."/>
            <person name="Rokas A."/>
            <person name="Rosa C.A."/>
            <person name="Scheuner C."/>
            <person name="Sibirny A.A."/>
            <person name="Slot J.C."/>
            <person name="Stielow J.B."/>
            <person name="Sun H."/>
            <person name="Kurtzman C.P."/>
            <person name="Blackwell M."/>
            <person name="Grigoriev I.V."/>
            <person name="Jeffries T.W."/>
        </authorList>
    </citation>
    <scope>NUCLEOTIDE SEQUENCE [LARGE SCALE GENOMIC DNA]</scope>
    <source>
        <strain evidence="3">NRRL Y-1626</strain>
    </source>
</reference>
<dbReference type="EMBL" id="LXPE01000002">
    <property type="protein sequence ID" value="OBA28868.1"/>
    <property type="molecule type" value="Genomic_DNA"/>
</dbReference>
<gene>
    <name evidence="2" type="ORF">HANVADRAFT_5157</name>
</gene>
<organism evidence="2 3">
    <name type="scientific">Hanseniaspora valbyensis NRRL Y-1626</name>
    <dbReference type="NCBI Taxonomy" id="766949"/>
    <lineage>
        <taxon>Eukaryota</taxon>
        <taxon>Fungi</taxon>
        <taxon>Dikarya</taxon>
        <taxon>Ascomycota</taxon>
        <taxon>Saccharomycotina</taxon>
        <taxon>Saccharomycetes</taxon>
        <taxon>Saccharomycodales</taxon>
        <taxon>Saccharomycodaceae</taxon>
        <taxon>Hanseniaspora</taxon>
    </lineage>
</organism>
<sequence length="200" mass="23889">MLKNVPLIFYYLLTMFALSGAVSLEYINHNLVRDIDSLEVKMKKERVLIDSNKLIKMSLDFDNKRDYTEAEIFSNFEYVENDDNDNNEDTEEEKHFDFESKQSDEQQEEFEEDYTNSYEVNNFEFKDSIEEDNIIEDYNPELDPENYAFVFNYLNEKNKKQSLLEDLNSDKSIQIDQNEFLSIVQQYLDAKNIHFVHAKS</sequence>
<keyword evidence="1" id="KW-0732">Signal</keyword>
<accession>A0A1B7TJJ4</accession>
<proteinExistence type="predicted"/>
<evidence type="ECO:0000313" key="3">
    <source>
        <dbReference type="Proteomes" id="UP000092321"/>
    </source>
</evidence>
<name>A0A1B7TJJ4_9ASCO</name>
<dbReference type="AlphaFoldDB" id="A0A1B7TJJ4"/>
<evidence type="ECO:0008006" key="4">
    <source>
        <dbReference type="Google" id="ProtNLM"/>
    </source>
</evidence>
<dbReference type="Proteomes" id="UP000092321">
    <property type="component" value="Unassembled WGS sequence"/>
</dbReference>
<evidence type="ECO:0000256" key="1">
    <source>
        <dbReference type="SAM" id="SignalP"/>
    </source>
</evidence>
<feature type="chain" id="PRO_5008598801" description="EF-hand domain-containing protein" evidence="1">
    <location>
        <begin position="22"/>
        <end position="200"/>
    </location>
</feature>
<comment type="caution">
    <text evidence="2">The sequence shown here is derived from an EMBL/GenBank/DDBJ whole genome shotgun (WGS) entry which is preliminary data.</text>
</comment>
<feature type="signal peptide" evidence="1">
    <location>
        <begin position="1"/>
        <end position="21"/>
    </location>
</feature>
<protein>
    <recommendedName>
        <fullName evidence="4">EF-hand domain-containing protein</fullName>
    </recommendedName>
</protein>
<evidence type="ECO:0000313" key="2">
    <source>
        <dbReference type="EMBL" id="OBA28868.1"/>
    </source>
</evidence>